<proteinExistence type="predicted"/>
<comment type="caution">
    <text evidence="2">The sequence shown here is derived from an EMBL/GenBank/DDBJ whole genome shotgun (WGS) entry which is preliminary data.</text>
</comment>
<name>A0ABW6W5I7_9ACTN</name>
<dbReference type="InterPro" id="IPR028896">
    <property type="entry name" value="GcvT/YgfZ/DmdA"/>
</dbReference>
<dbReference type="Gene3D" id="3.30.1360.120">
    <property type="entry name" value="Probable tRNA modification gtpase trme, domain 1"/>
    <property type="match status" value="1"/>
</dbReference>
<dbReference type="InterPro" id="IPR027266">
    <property type="entry name" value="TrmE/GcvT-like"/>
</dbReference>
<reference evidence="2 3" key="1">
    <citation type="submission" date="2024-10" db="EMBL/GenBank/DDBJ databases">
        <title>The Natural Products Discovery Center: Release of the First 8490 Sequenced Strains for Exploring Actinobacteria Biosynthetic Diversity.</title>
        <authorList>
            <person name="Kalkreuter E."/>
            <person name="Kautsar S.A."/>
            <person name="Yang D."/>
            <person name="Bader C.D."/>
            <person name="Teijaro C.N."/>
            <person name="Fluegel L."/>
            <person name="Davis C.M."/>
            <person name="Simpson J.R."/>
            <person name="Lauterbach L."/>
            <person name="Steele A.D."/>
            <person name="Gui C."/>
            <person name="Meng S."/>
            <person name="Li G."/>
            <person name="Viehrig K."/>
            <person name="Ye F."/>
            <person name="Su P."/>
            <person name="Kiefer A.F."/>
            <person name="Nichols A."/>
            <person name="Cepeda A.J."/>
            <person name="Yan W."/>
            <person name="Fan B."/>
            <person name="Jiang Y."/>
            <person name="Adhikari A."/>
            <person name="Zheng C.-J."/>
            <person name="Schuster L."/>
            <person name="Cowan T.M."/>
            <person name="Smanski M.J."/>
            <person name="Chevrette M.G."/>
            <person name="De Carvalho L.P.S."/>
            <person name="Shen B."/>
        </authorList>
    </citation>
    <scope>NUCLEOTIDE SEQUENCE [LARGE SCALE GENOMIC DNA]</scope>
    <source>
        <strain evidence="2 3">NPDC000087</strain>
    </source>
</reference>
<dbReference type="PANTHER" id="PTHR43757:SF2">
    <property type="entry name" value="AMINOMETHYLTRANSFERASE, MITOCHONDRIAL"/>
    <property type="match status" value="1"/>
</dbReference>
<evidence type="ECO:0000259" key="1">
    <source>
        <dbReference type="Pfam" id="PF01571"/>
    </source>
</evidence>
<evidence type="ECO:0000313" key="2">
    <source>
        <dbReference type="EMBL" id="MFF5288566.1"/>
    </source>
</evidence>
<dbReference type="PIRSF" id="PIRSF006487">
    <property type="entry name" value="GcvT"/>
    <property type="match status" value="1"/>
</dbReference>
<dbReference type="SUPFAM" id="SSF103025">
    <property type="entry name" value="Folate-binding domain"/>
    <property type="match status" value="1"/>
</dbReference>
<dbReference type="Pfam" id="PF01571">
    <property type="entry name" value="GCV_T"/>
    <property type="match status" value="1"/>
</dbReference>
<dbReference type="Proteomes" id="UP001602245">
    <property type="component" value="Unassembled WGS sequence"/>
</dbReference>
<dbReference type="EMBL" id="JBIAZU010000001">
    <property type="protein sequence ID" value="MFF5288566.1"/>
    <property type="molecule type" value="Genomic_DNA"/>
</dbReference>
<feature type="domain" description="GCVT N-terminal" evidence="1">
    <location>
        <begin position="38"/>
        <end position="254"/>
    </location>
</feature>
<keyword evidence="3" id="KW-1185">Reference proteome</keyword>
<organism evidence="2 3">
    <name type="scientific">Paractinoplanes globisporus</name>
    <dbReference type="NCBI Taxonomy" id="113565"/>
    <lineage>
        <taxon>Bacteria</taxon>
        <taxon>Bacillati</taxon>
        <taxon>Actinomycetota</taxon>
        <taxon>Actinomycetes</taxon>
        <taxon>Micromonosporales</taxon>
        <taxon>Micromonosporaceae</taxon>
        <taxon>Paractinoplanes</taxon>
    </lineage>
</organism>
<protein>
    <submittedName>
        <fullName evidence="2">Aminomethyltransferase family protein</fullName>
    </submittedName>
</protein>
<accession>A0ABW6W5I7</accession>
<sequence length="444" mass="49170">MPGPSLQDGIDKAGSPVRMLWKPGAAPWTPEVVDREYAGWREEQTAWHEGVAISDLSHHMYDTVIEGPDATRLLAAVSANNYEKFAIGQAKQIVPVNRDGFIVTDGILLRRAEQEYTLSGVPASQHWVRWHGEQGGYDVSFSTDPSSAFRPDKKDPVLFRYQIQGPRAQELVESVFGGPLSPTKFFHTTPVTLGNARFRALRHGMAGQPGYEFIGDWADGAYVKGVLLEKGQELGLVHVGALAYTTASVESGWIPSPTPAIYTHPELEEYRRWLPFFGIEGQRPLHGSFYSDDIEDYYVTPYELGYGRLINLDHDFIGRDALAKAKENVRFAKVTLVFDNDDVRATIAADNRFVLSYARNRIENANGLVGTTYHTASLAPYDAVIALSLVDVEHAAPGTRVEVVWGDHPGPDAPADAGLGLPRIRATVQPAPYNEHARTQYRRD</sequence>
<evidence type="ECO:0000313" key="3">
    <source>
        <dbReference type="Proteomes" id="UP001602245"/>
    </source>
</evidence>
<dbReference type="PANTHER" id="PTHR43757">
    <property type="entry name" value="AMINOMETHYLTRANSFERASE"/>
    <property type="match status" value="1"/>
</dbReference>
<dbReference type="InterPro" id="IPR006222">
    <property type="entry name" value="GCVT_N"/>
</dbReference>
<dbReference type="RefSeq" id="WP_026205148.1">
    <property type="nucleotide sequence ID" value="NZ_JBIAZU010000001.1"/>
</dbReference>
<gene>
    <name evidence="2" type="ORF">ACFY35_03955</name>
</gene>